<dbReference type="KEGG" id="tso:IZ6_13060"/>
<reference evidence="2 3" key="1">
    <citation type="submission" date="2020-08" db="EMBL/GenBank/DDBJ databases">
        <title>Genome sequence of Rhizobiales bacterium strain IZ6.</title>
        <authorList>
            <person name="Nakai R."/>
            <person name="Naganuma T."/>
        </authorList>
    </citation>
    <scope>NUCLEOTIDE SEQUENCE [LARGE SCALE GENOMIC DNA]</scope>
    <source>
        <strain evidence="2 3">IZ6</strain>
    </source>
</reference>
<dbReference type="AlphaFoldDB" id="A0A6S6QU25"/>
<dbReference type="EMBL" id="AP023361">
    <property type="protein sequence ID" value="BCJ90571.1"/>
    <property type="molecule type" value="Genomic_DNA"/>
</dbReference>
<sequence>MVEFSKIAPFLQDPLVLIGFFFVVFFGFGRAILKAGIIPVLDRRGGYRILSSILLYGFIIGLAVTLLGFGLKYRELSEAEQRGAVRLLNEELAGDLQVARELHLNTVSILNAVQTVSGVLRHEKIPLLAALFPAENIDLSKIIPASLPYARQVLTAAKDSGVLDDSSEQRKFALAARATTRTIQTTKGVIESLADTAGSRYVITSASWDANLPILRKVHVIDVSRMQSLYNDLRLLRTNYGVVINHSQSYLSAVNDFLSSPEPIDEYRLSHVLAAERLFLMTVSVYSKSLAEKIEVIDKERTEIRTMMIALGGNSAINLETTKAGVIP</sequence>
<keyword evidence="1" id="KW-1133">Transmembrane helix</keyword>
<feature type="transmembrane region" description="Helical" evidence="1">
    <location>
        <begin position="15"/>
        <end position="33"/>
    </location>
</feature>
<protein>
    <submittedName>
        <fullName evidence="2">Uncharacterized protein</fullName>
    </submittedName>
</protein>
<accession>A0A6S6QU25</accession>
<organism evidence="2 3">
    <name type="scientific">Terrihabitans soli</name>
    <dbReference type="NCBI Taxonomy" id="708113"/>
    <lineage>
        <taxon>Bacteria</taxon>
        <taxon>Pseudomonadati</taxon>
        <taxon>Pseudomonadota</taxon>
        <taxon>Alphaproteobacteria</taxon>
        <taxon>Hyphomicrobiales</taxon>
        <taxon>Terrihabitans</taxon>
    </lineage>
</organism>
<keyword evidence="1" id="KW-0812">Transmembrane</keyword>
<dbReference type="Proteomes" id="UP000515317">
    <property type="component" value="Chromosome"/>
</dbReference>
<name>A0A6S6QU25_9HYPH</name>
<evidence type="ECO:0000313" key="3">
    <source>
        <dbReference type="Proteomes" id="UP000515317"/>
    </source>
</evidence>
<proteinExistence type="predicted"/>
<dbReference type="RefSeq" id="WP_222877194.1">
    <property type="nucleotide sequence ID" value="NZ_AP023361.1"/>
</dbReference>
<keyword evidence="3" id="KW-1185">Reference proteome</keyword>
<feature type="transmembrane region" description="Helical" evidence="1">
    <location>
        <begin position="53"/>
        <end position="71"/>
    </location>
</feature>
<gene>
    <name evidence="2" type="ORF">IZ6_13060</name>
</gene>
<evidence type="ECO:0000256" key="1">
    <source>
        <dbReference type="SAM" id="Phobius"/>
    </source>
</evidence>
<keyword evidence="1" id="KW-0472">Membrane</keyword>
<evidence type="ECO:0000313" key="2">
    <source>
        <dbReference type="EMBL" id="BCJ90571.1"/>
    </source>
</evidence>